<dbReference type="NCBIfam" id="TIGR01449">
    <property type="entry name" value="PGP_bact"/>
    <property type="match status" value="1"/>
</dbReference>
<feature type="binding site" evidence="11">
    <location>
        <position position="182"/>
    </location>
    <ligand>
        <name>Mg(2+)</name>
        <dbReference type="ChEBI" id="CHEBI:18420"/>
    </ligand>
</feature>
<dbReference type="PRINTS" id="PR00413">
    <property type="entry name" value="HADHALOGNASE"/>
</dbReference>
<dbReference type="EC" id="3.1.3.18" evidence="5 11"/>
<organism evidence="12 13">
    <name type="scientific">Ferriphaselus amnicola</name>
    <dbReference type="NCBI Taxonomy" id="1188319"/>
    <lineage>
        <taxon>Bacteria</taxon>
        <taxon>Pseudomonadati</taxon>
        <taxon>Pseudomonadota</taxon>
        <taxon>Betaproteobacteria</taxon>
        <taxon>Nitrosomonadales</taxon>
        <taxon>Gallionellaceae</taxon>
        <taxon>Ferriphaselus</taxon>
    </lineage>
</organism>
<dbReference type="InterPro" id="IPR023198">
    <property type="entry name" value="PGP-like_dom2"/>
</dbReference>
<comment type="catalytic activity">
    <reaction evidence="1 11">
        <text>2-phosphoglycolate + H2O = glycolate + phosphate</text>
        <dbReference type="Rhea" id="RHEA:14369"/>
        <dbReference type="ChEBI" id="CHEBI:15377"/>
        <dbReference type="ChEBI" id="CHEBI:29805"/>
        <dbReference type="ChEBI" id="CHEBI:43474"/>
        <dbReference type="ChEBI" id="CHEBI:58033"/>
        <dbReference type="EC" id="3.1.3.18"/>
    </reaction>
</comment>
<evidence type="ECO:0000256" key="6">
    <source>
        <dbReference type="ARBA" id="ARBA00022723"/>
    </source>
</evidence>
<dbReference type="Proteomes" id="UP000033070">
    <property type="component" value="Chromosome"/>
</dbReference>
<evidence type="ECO:0000256" key="2">
    <source>
        <dbReference type="ARBA" id="ARBA00001946"/>
    </source>
</evidence>
<dbReference type="Pfam" id="PF13419">
    <property type="entry name" value="HAD_2"/>
    <property type="match status" value="1"/>
</dbReference>
<dbReference type="NCBIfam" id="NF009695">
    <property type="entry name" value="PRK13222.1-2"/>
    <property type="match status" value="1"/>
</dbReference>
<evidence type="ECO:0000256" key="1">
    <source>
        <dbReference type="ARBA" id="ARBA00000830"/>
    </source>
</evidence>
<dbReference type="SFLD" id="SFLDG01129">
    <property type="entry name" value="C1.5:_HAD__Beta-PGM__Phosphata"/>
    <property type="match status" value="1"/>
</dbReference>
<dbReference type="GO" id="GO:0008967">
    <property type="term" value="F:phosphoglycolate phosphatase activity"/>
    <property type="evidence" value="ECO:0007669"/>
    <property type="project" value="UniProtKB-UniRule"/>
</dbReference>
<proteinExistence type="inferred from homology"/>
<evidence type="ECO:0000256" key="8">
    <source>
        <dbReference type="ARBA" id="ARBA00022842"/>
    </source>
</evidence>
<evidence type="ECO:0000313" key="12">
    <source>
        <dbReference type="EMBL" id="BBE51929.1"/>
    </source>
</evidence>
<dbReference type="SUPFAM" id="SSF56784">
    <property type="entry name" value="HAD-like"/>
    <property type="match status" value="1"/>
</dbReference>
<dbReference type="STRING" id="1188319.OYT1_01449"/>
<comment type="function">
    <text evidence="10 11">Specifically catalyzes the dephosphorylation of 2-phosphoglycolate. Is involved in the dissimilation of the intracellular 2-phosphoglycolate formed during the DNA repair of 3'-phosphoglycolate ends, a major class of DNA lesions induced by oxidative stress.</text>
</comment>
<dbReference type="CDD" id="cd16417">
    <property type="entry name" value="HAD_PGPase"/>
    <property type="match status" value="1"/>
</dbReference>
<gene>
    <name evidence="12" type="ORF">OYT1_ch2415</name>
</gene>
<protein>
    <recommendedName>
        <fullName evidence="5 11">Phosphoglycolate phosphatase</fullName>
        <shortName evidence="11">PGP</shortName>
        <shortName evidence="11">PGPase</shortName>
        <ecNumber evidence="5 11">3.1.3.18</ecNumber>
    </recommendedName>
</protein>
<accession>A0A2Z6GF03</accession>
<keyword evidence="7 11" id="KW-0378">Hydrolase</keyword>
<dbReference type="FunFam" id="3.40.50.1000:FF:000022">
    <property type="entry name" value="Phosphoglycolate phosphatase"/>
    <property type="match status" value="1"/>
</dbReference>
<dbReference type="GO" id="GO:0005829">
    <property type="term" value="C:cytosol"/>
    <property type="evidence" value="ECO:0007669"/>
    <property type="project" value="TreeGrafter"/>
</dbReference>
<feature type="binding site" evidence="11">
    <location>
        <position position="22"/>
    </location>
    <ligand>
        <name>Mg(2+)</name>
        <dbReference type="ChEBI" id="CHEBI:18420"/>
    </ligand>
</feature>
<dbReference type="InterPro" id="IPR050155">
    <property type="entry name" value="HAD-like_hydrolase_sf"/>
</dbReference>
<comment type="cofactor">
    <cofactor evidence="2 11">
        <name>Mg(2+)</name>
        <dbReference type="ChEBI" id="CHEBI:18420"/>
    </cofactor>
</comment>
<name>A0A2Z6GF03_9PROT</name>
<keyword evidence="9 11" id="KW-0119">Carbohydrate metabolism</keyword>
<dbReference type="InterPro" id="IPR036412">
    <property type="entry name" value="HAD-like_sf"/>
</dbReference>
<feature type="binding site" evidence="11">
    <location>
        <position position="20"/>
    </location>
    <ligand>
        <name>Mg(2+)</name>
        <dbReference type="ChEBI" id="CHEBI:18420"/>
    </ligand>
</feature>
<dbReference type="PANTHER" id="PTHR43434:SF1">
    <property type="entry name" value="PHOSPHOGLYCOLATE PHOSPHATASE"/>
    <property type="match status" value="1"/>
</dbReference>
<keyword evidence="6 11" id="KW-0479">Metal-binding</keyword>
<dbReference type="HAMAP" id="MF_00495">
    <property type="entry name" value="GPH_hydrolase_bact"/>
    <property type="match status" value="1"/>
</dbReference>
<evidence type="ECO:0000313" key="13">
    <source>
        <dbReference type="Proteomes" id="UP000033070"/>
    </source>
</evidence>
<evidence type="ECO:0000256" key="5">
    <source>
        <dbReference type="ARBA" id="ARBA00013078"/>
    </source>
</evidence>
<evidence type="ECO:0000256" key="3">
    <source>
        <dbReference type="ARBA" id="ARBA00004818"/>
    </source>
</evidence>
<keyword evidence="13" id="KW-1185">Reference proteome</keyword>
<dbReference type="InterPro" id="IPR037512">
    <property type="entry name" value="PGPase_prok"/>
</dbReference>
<dbReference type="KEGG" id="fam:OYT1_ch2415"/>
<dbReference type="Gene3D" id="3.40.50.1000">
    <property type="entry name" value="HAD superfamily/HAD-like"/>
    <property type="match status" value="1"/>
</dbReference>
<dbReference type="Gene3D" id="1.10.150.240">
    <property type="entry name" value="Putative phosphatase, domain 2"/>
    <property type="match status" value="1"/>
</dbReference>
<dbReference type="AlphaFoldDB" id="A0A2Z6GF03"/>
<dbReference type="PANTHER" id="PTHR43434">
    <property type="entry name" value="PHOSPHOGLYCOLATE PHOSPHATASE"/>
    <property type="match status" value="1"/>
</dbReference>
<feature type="active site" description="Nucleophile" evidence="11">
    <location>
        <position position="20"/>
    </location>
</feature>
<dbReference type="InterPro" id="IPR041492">
    <property type="entry name" value="HAD_2"/>
</dbReference>
<dbReference type="OrthoDB" id="9807630at2"/>
<dbReference type="NCBIfam" id="TIGR01549">
    <property type="entry name" value="HAD-SF-IA-v1"/>
    <property type="match status" value="1"/>
</dbReference>
<evidence type="ECO:0000256" key="9">
    <source>
        <dbReference type="ARBA" id="ARBA00023277"/>
    </source>
</evidence>
<dbReference type="GO" id="GO:0046295">
    <property type="term" value="P:glycolate biosynthetic process"/>
    <property type="evidence" value="ECO:0007669"/>
    <property type="project" value="UniProtKB-UniRule"/>
</dbReference>
<reference evidence="12 13" key="1">
    <citation type="submission" date="2018-06" db="EMBL/GenBank/DDBJ databases">
        <title>OYT1 Genome Sequencing.</title>
        <authorList>
            <person name="Kato S."/>
            <person name="Itoh T."/>
            <person name="Ohkuma M."/>
        </authorList>
    </citation>
    <scope>NUCLEOTIDE SEQUENCE [LARGE SCALE GENOMIC DNA]</scope>
    <source>
        <strain evidence="12 13">OYT1</strain>
    </source>
</reference>
<dbReference type="InterPro" id="IPR023214">
    <property type="entry name" value="HAD_sf"/>
</dbReference>
<dbReference type="GO" id="GO:0006281">
    <property type="term" value="P:DNA repair"/>
    <property type="evidence" value="ECO:0007669"/>
    <property type="project" value="TreeGrafter"/>
</dbReference>
<sequence length="232" mass="25197">MSLKANLQANPISIAAIVIDLDGTLLHTAPELAESANRMLRDMGRAPASQELLMSYIGNGIHWLVKRALTGDMHAEPDAALFDQALPIFEKHYTELLLESRPFPNVVAGLDAMKAAGFRLGCITNKVERYTTPLLKGIDLAHYFEIVLAGDTLPEKKPHPMPLLHAAKFFGCPIEQLLLVGDSLSDAQAARAATCPIICVPYGYNHGEPVETLDIDAVIPDLMGVLPLIKRA</sequence>
<dbReference type="EMBL" id="AP018738">
    <property type="protein sequence ID" value="BBE51929.1"/>
    <property type="molecule type" value="Genomic_DNA"/>
</dbReference>
<evidence type="ECO:0000256" key="7">
    <source>
        <dbReference type="ARBA" id="ARBA00022801"/>
    </source>
</evidence>
<keyword evidence="8 11" id="KW-0460">Magnesium</keyword>
<dbReference type="GO" id="GO:0046872">
    <property type="term" value="F:metal ion binding"/>
    <property type="evidence" value="ECO:0007669"/>
    <property type="project" value="UniProtKB-KW"/>
</dbReference>
<dbReference type="GO" id="GO:0005975">
    <property type="term" value="P:carbohydrate metabolic process"/>
    <property type="evidence" value="ECO:0007669"/>
    <property type="project" value="InterPro"/>
</dbReference>
<evidence type="ECO:0000256" key="10">
    <source>
        <dbReference type="ARBA" id="ARBA00059247"/>
    </source>
</evidence>
<evidence type="ECO:0000256" key="11">
    <source>
        <dbReference type="HAMAP-Rule" id="MF_00495"/>
    </source>
</evidence>
<dbReference type="SFLD" id="SFLDS00003">
    <property type="entry name" value="Haloacid_Dehalogenase"/>
    <property type="match status" value="1"/>
</dbReference>
<evidence type="ECO:0000256" key="4">
    <source>
        <dbReference type="ARBA" id="ARBA00006171"/>
    </source>
</evidence>
<dbReference type="RefSeq" id="WP_062626632.1">
    <property type="nucleotide sequence ID" value="NZ_AP018738.1"/>
</dbReference>
<dbReference type="UniPathway" id="UPA00865">
    <property type="reaction ID" value="UER00834"/>
</dbReference>
<comment type="similarity">
    <text evidence="4 11">Belongs to the HAD-like hydrolase superfamily. CbbY/CbbZ/Gph/YieH family.</text>
</comment>
<dbReference type="InterPro" id="IPR006439">
    <property type="entry name" value="HAD-SF_hydro_IA"/>
</dbReference>
<comment type="pathway">
    <text evidence="3 11">Organic acid metabolism; glycolate biosynthesis; glycolate from 2-phosphoglycolate: step 1/1.</text>
</comment>